<gene>
    <name evidence="13" type="ORF">A3F08_02225</name>
</gene>
<feature type="domain" description="YrdC-like" evidence="12">
    <location>
        <begin position="13"/>
        <end position="197"/>
    </location>
</feature>
<comment type="subcellular location">
    <subcellularLocation>
        <location evidence="1">Cytoplasm</location>
    </subcellularLocation>
</comment>
<evidence type="ECO:0000256" key="6">
    <source>
        <dbReference type="ARBA" id="ARBA00022694"/>
    </source>
</evidence>
<dbReference type="EMBL" id="MEZV01000039">
    <property type="protein sequence ID" value="OGD66311.1"/>
    <property type="molecule type" value="Genomic_DNA"/>
</dbReference>
<dbReference type="AlphaFoldDB" id="A0A1F5EG07"/>
<accession>A0A1F5EG07</accession>
<evidence type="ECO:0000256" key="3">
    <source>
        <dbReference type="ARBA" id="ARBA00012584"/>
    </source>
</evidence>
<dbReference type="GO" id="GO:0005524">
    <property type="term" value="F:ATP binding"/>
    <property type="evidence" value="ECO:0007669"/>
    <property type="project" value="UniProtKB-KW"/>
</dbReference>
<dbReference type="InterPro" id="IPR006070">
    <property type="entry name" value="Sua5-like_dom"/>
</dbReference>
<dbReference type="STRING" id="1797469.A3F08_02225"/>
<dbReference type="GO" id="GO:0000049">
    <property type="term" value="F:tRNA binding"/>
    <property type="evidence" value="ECO:0007669"/>
    <property type="project" value="TreeGrafter"/>
</dbReference>
<reference evidence="13 14" key="1">
    <citation type="journal article" date="2016" name="Nat. Commun.">
        <title>Thousands of microbial genomes shed light on interconnected biogeochemical processes in an aquifer system.</title>
        <authorList>
            <person name="Anantharaman K."/>
            <person name="Brown C.T."/>
            <person name="Hug L.A."/>
            <person name="Sharon I."/>
            <person name="Castelle C.J."/>
            <person name="Probst A.J."/>
            <person name="Thomas B.C."/>
            <person name="Singh A."/>
            <person name="Wilkins M.J."/>
            <person name="Karaoz U."/>
            <person name="Brodie E.L."/>
            <person name="Williams K.H."/>
            <person name="Hubbard S.S."/>
            <person name="Banfield J.F."/>
        </authorList>
    </citation>
    <scope>NUCLEOTIDE SEQUENCE [LARGE SCALE GENOMIC DNA]</scope>
</reference>
<evidence type="ECO:0000256" key="11">
    <source>
        <dbReference type="ARBA" id="ARBA00048366"/>
    </source>
</evidence>
<dbReference type="GO" id="GO:0006450">
    <property type="term" value="P:regulation of translational fidelity"/>
    <property type="evidence" value="ECO:0007669"/>
    <property type="project" value="TreeGrafter"/>
</dbReference>
<organism evidence="13 14">
    <name type="scientific">Candidatus Berkelbacteria bacterium RIFCSPHIGHO2_12_FULL_36_9</name>
    <dbReference type="NCBI Taxonomy" id="1797469"/>
    <lineage>
        <taxon>Bacteria</taxon>
        <taxon>Candidatus Berkelbacteria</taxon>
    </lineage>
</organism>
<dbReference type="InterPro" id="IPR017945">
    <property type="entry name" value="DHBP_synth_RibB-like_a/b_dom"/>
</dbReference>
<evidence type="ECO:0000256" key="9">
    <source>
        <dbReference type="ARBA" id="ARBA00022840"/>
    </source>
</evidence>
<keyword evidence="9" id="KW-0067">ATP-binding</keyword>
<keyword evidence="6" id="KW-0819">tRNA processing</keyword>
<evidence type="ECO:0000256" key="5">
    <source>
        <dbReference type="ARBA" id="ARBA00022679"/>
    </source>
</evidence>
<keyword evidence="4" id="KW-0963">Cytoplasm</keyword>
<dbReference type="EC" id="2.7.7.87" evidence="3"/>
<keyword evidence="8" id="KW-0547">Nucleotide-binding</keyword>
<dbReference type="InterPro" id="IPR050156">
    <property type="entry name" value="TC-AMP_synthase_SUA5"/>
</dbReference>
<dbReference type="Pfam" id="PF01300">
    <property type="entry name" value="Sua5_yciO_yrdC"/>
    <property type="match status" value="1"/>
</dbReference>
<dbReference type="Gene3D" id="3.90.870.10">
    <property type="entry name" value="DHBP synthase"/>
    <property type="match status" value="1"/>
</dbReference>
<dbReference type="GO" id="GO:0005737">
    <property type="term" value="C:cytoplasm"/>
    <property type="evidence" value="ECO:0007669"/>
    <property type="project" value="UniProtKB-SubCell"/>
</dbReference>
<evidence type="ECO:0000313" key="14">
    <source>
        <dbReference type="Proteomes" id="UP000176451"/>
    </source>
</evidence>
<name>A0A1F5EG07_9BACT</name>
<protein>
    <recommendedName>
        <fullName evidence="10">L-threonylcarbamoyladenylate synthase</fullName>
        <ecNumber evidence="3">2.7.7.87</ecNumber>
    </recommendedName>
    <alternativeName>
        <fullName evidence="10">L-threonylcarbamoyladenylate synthase</fullName>
    </alternativeName>
</protein>
<comment type="caution">
    <text evidence="13">The sequence shown here is derived from an EMBL/GenBank/DDBJ whole genome shotgun (WGS) entry which is preliminary data.</text>
</comment>
<evidence type="ECO:0000256" key="2">
    <source>
        <dbReference type="ARBA" id="ARBA00007663"/>
    </source>
</evidence>
<dbReference type="Proteomes" id="UP000176451">
    <property type="component" value="Unassembled WGS sequence"/>
</dbReference>
<sequence>MKILKVNPQKPQKLIIKQAVEVLKRGGVLIYPTDTCYGMGADITNPIAVDKIYKIKGREEGKPLSVIVKDFAQIKKMSEVDAEKEKVLKKYLPGPFTFVLLNLDYKTFPQNTVGFRIPKYKITQMIASEIDFPYATTSANLTAKDVCYTVNEIIKQFKNNKYQPNLLLDAGELNKNLPSTVVSMISMPPKILRQGSAKFKA</sequence>
<evidence type="ECO:0000256" key="8">
    <source>
        <dbReference type="ARBA" id="ARBA00022741"/>
    </source>
</evidence>
<dbReference type="PANTHER" id="PTHR17490">
    <property type="entry name" value="SUA5"/>
    <property type="match status" value="1"/>
</dbReference>
<proteinExistence type="inferred from homology"/>
<evidence type="ECO:0000256" key="7">
    <source>
        <dbReference type="ARBA" id="ARBA00022695"/>
    </source>
</evidence>
<dbReference type="GO" id="GO:0008033">
    <property type="term" value="P:tRNA processing"/>
    <property type="evidence" value="ECO:0007669"/>
    <property type="project" value="UniProtKB-KW"/>
</dbReference>
<dbReference type="SUPFAM" id="SSF55821">
    <property type="entry name" value="YrdC/RibB"/>
    <property type="match status" value="1"/>
</dbReference>
<evidence type="ECO:0000256" key="10">
    <source>
        <dbReference type="ARBA" id="ARBA00029774"/>
    </source>
</evidence>
<dbReference type="GO" id="GO:0061710">
    <property type="term" value="F:L-threonylcarbamoyladenylate synthase"/>
    <property type="evidence" value="ECO:0007669"/>
    <property type="project" value="UniProtKB-EC"/>
</dbReference>
<dbReference type="PANTHER" id="PTHR17490:SF16">
    <property type="entry name" value="THREONYLCARBAMOYL-AMP SYNTHASE"/>
    <property type="match status" value="1"/>
</dbReference>
<evidence type="ECO:0000259" key="12">
    <source>
        <dbReference type="PROSITE" id="PS51163"/>
    </source>
</evidence>
<evidence type="ECO:0000256" key="4">
    <source>
        <dbReference type="ARBA" id="ARBA00022490"/>
    </source>
</evidence>
<dbReference type="GO" id="GO:0003725">
    <property type="term" value="F:double-stranded RNA binding"/>
    <property type="evidence" value="ECO:0007669"/>
    <property type="project" value="InterPro"/>
</dbReference>
<evidence type="ECO:0000256" key="1">
    <source>
        <dbReference type="ARBA" id="ARBA00004496"/>
    </source>
</evidence>
<evidence type="ECO:0000313" key="13">
    <source>
        <dbReference type="EMBL" id="OGD66311.1"/>
    </source>
</evidence>
<comment type="catalytic activity">
    <reaction evidence="11">
        <text>L-threonine + hydrogencarbonate + ATP = L-threonylcarbamoyladenylate + diphosphate + H2O</text>
        <dbReference type="Rhea" id="RHEA:36407"/>
        <dbReference type="ChEBI" id="CHEBI:15377"/>
        <dbReference type="ChEBI" id="CHEBI:17544"/>
        <dbReference type="ChEBI" id="CHEBI:30616"/>
        <dbReference type="ChEBI" id="CHEBI:33019"/>
        <dbReference type="ChEBI" id="CHEBI:57926"/>
        <dbReference type="ChEBI" id="CHEBI:73682"/>
        <dbReference type="EC" id="2.7.7.87"/>
    </reaction>
</comment>
<comment type="similarity">
    <text evidence="2">Belongs to the SUA5 family.</text>
</comment>
<dbReference type="PROSITE" id="PS51163">
    <property type="entry name" value="YRDC"/>
    <property type="match status" value="1"/>
</dbReference>
<keyword evidence="5" id="KW-0808">Transferase</keyword>
<keyword evidence="7" id="KW-0548">Nucleotidyltransferase</keyword>
<dbReference type="NCBIfam" id="TIGR00057">
    <property type="entry name" value="L-threonylcarbamoyladenylate synthase"/>
    <property type="match status" value="1"/>
</dbReference>